<feature type="binding site" evidence="9">
    <location>
        <position position="36"/>
    </location>
    <ligand>
        <name>ATP</name>
        <dbReference type="ChEBI" id="CHEBI:30616"/>
    </ligand>
</feature>
<dbReference type="FunFam" id="3.30.200.20:FF:000035">
    <property type="entry name" value="Serine/threonine protein kinase Stk1"/>
    <property type="match status" value="1"/>
</dbReference>
<dbReference type="SUPFAM" id="SSF56112">
    <property type="entry name" value="Protein kinase-like (PK-like)"/>
    <property type="match status" value="1"/>
</dbReference>
<name>A0A5S4HB22_9ACTN</name>
<dbReference type="Pfam" id="PF00069">
    <property type="entry name" value="Pkinase"/>
    <property type="match status" value="1"/>
</dbReference>
<evidence type="ECO:0000256" key="6">
    <source>
        <dbReference type="ARBA" id="ARBA00022840"/>
    </source>
</evidence>
<keyword evidence="2 13" id="KW-0723">Serine/threonine-protein kinase</keyword>
<dbReference type="RefSeq" id="WP_138631998.1">
    <property type="nucleotide sequence ID" value="NZ_JASWDG010000015.1"/>
</dbReference>
<comment type="catalytic activity">
    <reaction evidence="8">
        <text>L-seryl-[protein] + ATP = O-phospho-L-seryl-[protein] + ADP + H(+)</text>
        <dbReference type="Rhea" id="RHEA:17989"/>
        <dbReference type="Rhea" id="RHEA-COMP:9863"/>
        <dbReference type="Rhea" id="RHEA-COMP:11604"/>
        <dbReference type="ChEBI" id="CHEBI:15378"/>
        <dbReference type="ChEBI" id="CHEBI:29999"/>
        <dbReference type="ChEBI" id="CHEBI:30616"/>
        <dbReference type="ChEBI" id="CHEBI:83421"/>
        <dbReference type="ChEBI" id="CHEBI:456216"/>
        <dbReference type="EC" id="2.7.11.1"/>
    </reaction>
</comment>
<keyword evidence="11" id="KW-1133">Transmembrane helix</keyword>
<dbReference type="InterPro" id="IPR008271">
    <property type="entry name" value="Ser/Thr_kinase_AS"/>
</dbReference>
<dbReference type="FunFam" id="1.10.510.10:FF:000021">
    <property type="entry name" value="Serine/threonine protein kinase"/>
    <property type="match status" value="1"/>
</dbReference>
<accession>A0A5S4HB22</accession>
<keyword evidence="3" id="KW-0808">Transferase</keyword>
<dbReference type="EMBL" id="VCKZ01000001">
    <property type="protein sequence ID" value="TMR42458.1"/>
    <property type="molecule type" value="Genomic_DNA"/>
</dbReference>
<keyword evidence="14" id="KW-1185">Reference proteome</keyword>
<reference evidence="13 14" key="1">
    <citation type="submission" date="2019-05" db="EMBL/GenBank/DDBJ databases">
        <title>Draft genome sequence of Actinomadura geliboluensis A8036.</title>
        <authorList>
            <person name="Saricaoglu S."/>
            <person name="Isik K."/>
        </authorList>
    </citation>
    <scope>NUCLEOTIDE SEQUENCE [LARGE SCALE GENOMIC DNA]</scope>
    <source>
        <strain evidence="13 14">A8036</strain>
    </source>
</reference>
<evidence type="ECO:0000256" key="4">
    <source>
        <dbReference type="ARBA" id="ARBA00022741"/>
    </source>
</evidence>
<evidence type="ECO:0000256" key="11">
    <source>
        <dbReference type="SAM" id="Phobius"/>
    </source>
</evidence>
<evidence type="ECO:0000313" key="13">
    <source>
        <dbReference type="EMBL" id="TMR42458.1"/>
    </source>
</evidence>
<dbReference type="Gene3D" id="1.10.510.10">
    <property type="entry name" value="Transferase(Phosphotransferase) domain 1"/>
    <property type="match status" value="1"/>
</dbReference>
<feature type="transmembrane region" description="Helical" evidence="11">
    <location>
        <begin position="304"/>
        <end position="325"/>
    </location>
</feature>
<evidence type="ECO:0000256" key="7">
    <source>
        <dbReference type="ARBA" id="ARBA00047899"/>
    </source>
</evidence>
<dbReference type="PANTHER" id="PTHR43289:SF6">
    <property type="entry name" value="SERINE_THREONINE-PROTEIN KINASE NEKL-3"/>
    <property type="match status" value="1"/>
</dbReference>
<organism evidence="13 14">
    <name type="scientific">Actinomadura geliboluensis</name>
    <dbReference type="NCBI Taxonomy" id="882440"/>
    <lineage>
        <taxon>Bacteria</taxon>
        <taxon>Bacillati</taxon>
        <taxon>Actinomycetota</taxon>
        <taxon>Actinomycetes</taxon>
        <taxon>Streptosporangiales</taxon>
        <taxon>Thermomonosporaceae</taxon>
        <taxon>Actinomadura</taxon>
    </lineage>
</organism>
<feature type="compositionally biased region" description="Low complexity" evidence="10">
    <location>
        <begin position="342"/>
        <end position="359"/>
    </location>
</feature>
<dbReference type="GO" id="GO:0005524">
    <property type="term" value="F:ATP binding"/>
    <property type="evidence" value="ECO:0007669"/>
    <property type="project" value="UniProtKB-UniRule"/>
</dbReference>
<dbReference type="PROSITE" id="PS50011">
    <property type="entry name" value="PROTEIN_KINASE_DOM"/>
    <property type="match status" value="1"/>
</dbReference>
<evidence type="ECO:0000256" key="10">
    <source>
        <dbReference type="SAM" id="MobiDB-lite"/>
    </source>
</evidence>
<keyword evidence="5 13" id="KW-0418">Kinase</keyword>
<gene>
    <name evidence="13" type="ORF">ETD96_00140</name>
</gene>
<dbReference type="OrthoDB" id="9762169at2"/>
<dbReference type="GO" id="GO:0045717">
    <property type="term" value="P:negative regulation of fatty acid biosynthetic process"/>
    <property type="evidence" value="ECO:0007669"/>
    <property type="project" value="UniProtKB-ARBA"/>
</dbReference>
<comment type="catalytic activity">
    <reaction evidence="7">
        <text>L-threonyl-[protein] + ATP = O-phospho-L-threonyl-[protein] + ADP + H(+)</text>
        <dbReference type="Rhea" id="RHEA:46608"/>
        <dbReference type="Rhea" id="RHEA-COMP:11060"/>
        <dbReference type="Rhea" id="RHEA-COMP:11605"/>
        <dbReference type="ChEBI" id="CHEBI:15378"/>
        <dbReference type="ChEBI" id="CHEBI:30013"/>
        <dbReference type="ChEBI" id="CHEBI:30616"/>
        <dbReference type="ChEBI" id="CHEBI:61977"/>
        <dbReference type="ChEBI" id="CHEBI:456216"/>
        <dbReference type="EC" id="2.7.11.1"/>
    </reaction>
</comment>
<dbReference type="PROSITE" id="PS00107">
    <property type="entry name" value="PROTEIN_KINASE_ATP"/>
    <property type="match status" value="1"/>
</dbReference>
<feature type="domain" description="Protein kinase" evidence="12">
    <location>
        <begin position="7"/>
        <end position="263"/>
    </location>
</feature>
<dbReference type="InterPro" id="IPR017441">
    <property type="entry name" value="Protein_kinase_ATP_BS"/>
</dbReference>
<evidence type="ECO:0000256" key="5">
    <source>
        <dbReference type="ARBA" id="ARBA00022777"/>
    </source>
</evidence>
<dbReference type="Gene3D" id="3.30.200.20">
    <property type="entry name" value="Phosphorylase Kinase, domain 1"/>
    <property type="match status" value="1"/>
</dbReference>
<keyword evidence="6 9" id="KW-0067">ATP-binding</keyword>
<evidence type="ECO:0000256" key="2">
    <source>
        <dbReference type="ARBA" id="ARBA00022527"/>
    </source>
</evidence>
<dbReference type="EC" id="2.7.11.1" evidence="1"/>
<dbReference type="CDD" id="cd14014">
    <property type="entry name" value="STKc_PknB_like"/>
    <property type="match status" value="1"/>
</dbReference>
<dbReference type="PANTHER" id="PTHR43289">
    <property type="entry name" value="MITOGEN-ACTIVATED PROTEIN KINASE KINASE KINASE 20-RELATED"/>
    <property type="match status" value="1"/>
</dbReference>
<feature type="compositionally biased region" description="Basic residues" evidence="10">
    <location>
        <begin position="366"/>
        <end position="385"/>
    </location>
</feature>
<dbReference type="PROSITE" id="PS00108">
    <property type="entry name" value="PROTEIN_KINASE_ST"/>
    <property type="match status" value="1"/>
</dbReference>
<evidence type="ECO:0000256" key="8">
    <source>
        <dbReference type="ARBA" id="ARBA00048679"/>
    </source>
</evidence>
<evidence type="ECO:0000259" key="12">
    <source>
        <dbReference type="PROSITE" id="PS50011"/>
    </source>
</evidence>
<feature type="region of interest" description="Disordered" evidence="10">
    <location>
        <begin position="327"/>
        <end position="385"/>
    </location>
</feature>
<dbReference type="SMART" id="SM00220">
    <property type="entry name" value="S_TKc"/>
    <property type="match status" value="1"/>
</dbReference>
<evidence type="ECO:0000256" key="3">
    <source>
        <dbReference type="ARBA" id="ARBA00022679"/>
    </source>
</evidence>
<sequence length="385" mass="40494">MLVAGRYRLDEPIGKGGMGEVWRATDESLGRTVAVKVLLTTTTDPQAAARFRMEAQTAARLSDPHVVAVYDFGAHEGRLFLVMEYVEGHSLAHERAVHGVLDIERVADIAAQTAAGLAVAHGQRVVHRDIKPGNLLLAADGTVKIADFGIARFAGEASSALTGTGQVIGTSAYLAPERGLGRPAGPASDVYALGCVLYELLTGQPPFQGDNAAAVVFQHIDATPVPPRQWCPFLPGAFEDYLMRLLSKQPEQRPTAAEVAAWFAGPAWRATHLTEDAPLTKTARLPIAHLPEPERPTNSWGRHVLIAAAAAAAVVIAGVVGVAIASGDDKPASPPTVPTSAPPTISTSPQPSDENSSSSATQAPMKTKKAGKKKPPKHKEGKSKP</sequence>
<comment type="caution">
    <text evidence="13">The sequence shown here is derived from an EMBL/GenBank/DDBJ whole genome shotgun (WGS) entry which is preliminary data.</text>
</comment>
<dbReference type="Proteomes" id="UP000305238">
    <property type="component" value="Unassembled WGS sequence"/>
</dbReference>
<evidence type="ECO:0000256" key="1">
    <source>
        <dbReference type="ARBA" id="ARBA00012513"/>
    </source>
</evidence>
<keyword evidence="4 9" id="KW-0547">Nucleotide-binding</keyword>
<protein>
    <recommendedName>
        <fullName evidence="1">non-specific serine/threonine protein kinase</fullName>
        <ecNumber evidence="1">2.7.11.1</ecNumber>
    </recommendedName>
</protein>
<feature type="compositionally biased region" description="Pro residues" evidence="10">
    <location>
        <begin position="332"/>
        <end position="341"/>
    </location>
</feature>
<dbReference type="InterPro" id="IPR000719">
    <property type="entry name" value="Prot_kinase_dom"/>
</dbReference>
<dbReference type="AlphaFoldDB" id="A0A5S4HB22"/>
<evidence type="ECO:0000313" key="14">
    <source>
        <dbReference type="Proteomes" id="UP000305238"/>
    </source>
</evidence>
<evidence type="ECO:0000256" key="9">
    <source>
        <dbReference type="PROSITE-ProRule" id="PRU10141"/>
    </source>
</evidence>
<dbReference type="GO" id="GO:0004674">
    <property type="term" value="F:protein serine/threonine kinase activity"/>
    <property type="evidence" value="ECO:0007669"/>
    <property type="project" value="UniProtKB-KW"/>
</dbReference>
<keyword evidence="11" id="KW-0472">Membrane</keyword>
<dbReference type="InterPro" id="IPR011009">
    <property type="entry name" value="Kinase-like_dom_sf"/>
</dbReference>
<keyword evidence="11" id="KW-0812">Transmembrane</keyword>
<proteinExistence type="predicted"/>